<dbReference type="EMBL" id="JASBWV010000030">
    <property type="protein sequence ID" value="KAJ9118063.1"/>
    <property type="molecule type" value="Genomic_DNA"/>
</dbReference>
<reference evidence="1" key="1">
    <citation type="submission" date="2023-04" db="EMBL/GenBank/DDBJ databases">
        <title>Draft Genome sequencing of Naganishia species isolated from polar environments using Oxford Nanopore Technology.</title>
        <authorList>
            <person name="Leo P."/>
            <person name="Venkateswaran K."/>
        </authorList>
    </citation>
    <scope>NUCLEOTIDE SEQUENCE</scope>
    <source>
        <strain evidence="1">DBVPG 5303</strain>
    </source>
</reference>
<sequence length="459" mass="50174">MRQLDIPEVTEATVIQGPKSPETFTFRYKSRSRGLVEFVSPYPGDEAAEELLCQNETSRAFQPITPNGVVKFDNNWVGCNEPCEDRHVENYLSRDILHATAPVKGSEKAGSILQDQPETSSLKLFSMIDGHGGCATADALARDLHPTVVKSLQSLYGGKKPSTVDPMLTMRLFQRGDYRSFLQAYFTMEGGHKNASTKIAAAFPITSESISNALASAYTGLDYDICTGPLRLISTKPAATTKKSDRNAKADVKSLVAPATNGACALTVLVDEDRQEVYVANTGDSRAVAGYYVPPHTASNGIHFQGGWRCEVLTEDHTAKGPKESERLRKEHPGEEDHLLCDNGRVLGDLMPARAFGEKSKGQLKFIILATDGPKYPGGREKGEELKGNWFYKDKNAATHLIRNAFEACKWHPEAGKEVISAKPPIARWMRDDVTCSVIFFGDASGEVLPKAMANKGSE</sequence>
<evidence type="ECO:0000313" key="2">
    <source>
        <dbReference type="Proteomes" id="UP001234202"/>
    </source>
</evidence>
<organism evidence="1 2">
    <name type="scientific">Naganishia onofrii</name>
    <dbReference type="NCBI Taxonomy" id="1851511"/>
    <lineage>
        <taxon>Eukaryota</taxon>
        <taxon>Fungi</taxon>
        <taxon>Dikarya</taxon>
        <taxon>Basidiomycota</taxon>
        <taxon>Agaricomycotina</taxon>
        <taxon>Tremellomycetes</taxon>
        <taxon>Filobasidiales</taxon>
        <taxon>Filobasidiaceae</taxon>
        <taxon>Naganishia</taxon>
    </lineage>
</organism>
<keyword evidence="2" id="KW-1185">Reference proteome</keyword>
<protein>
    <submittedName>
        <fullName evidence="1">Uncharacterized protein</fullName>
    </submittedName>
</protein>
<accession>A0ACC2X2R9</accession>
<dbReference type="Proteomes" id="UP001234202">
    <property type="component" value="Unassembled WGS sequence"/>
</dbReference>
<evidence type="ECO:0000313" key="1">
    <source>
        <dbReference type="EMBL" id="KAJ9118063.1"/>
    </source>
</evidence>
<name>A0ACC2X2R9_9TREE</name>
<proteinExistence type="predicted"/>
<comment type="caution">
    <text evidence="1">The sequence shown here is derived from an EMBL/GenBank/DDBJ whole genome shotgun (WGS) entry which is preliminary data.</text>
</comment>
<gene>
    <name evidence="1" type="ORF">QFC24_006335</name>
</gene>